<dbReference type="Gene3D" id="3.30.2220.20">
    <property type="entry name" value="Phage tail assembly chaperone gp13-like"/>
    <property type="match status" value="1"/>
</dbReference>
<organism evidence="1">
    <name type="scientific">uncultured Caudovirales phage</name>
    <dbReference type="NCBI Taxonomy" id="2100421"/>
    <lineage>
        <taxon>Viruses</taxon>
        <taxon>Duplodnaviria</taxon>
        <taxon>Heunggongvirae</taxon>
        <taxon>Uroviricota</taxon>
        <taxon>Caudoviricetes</taxon>
        <taxon>Peduoviridae</taxon>
        <taxon>Maltschvirus</taxon>
        <taxon>Maltschvirus maltsch</taxon>
    </lineage>
</organism>
<accession>A0A6J5PSY0</accession>
<evidence type="ECO:0000313" key="1">
    <source>
        <dbReference type="EMBL" id="CAB4173156.1"/>
    </source>
</evidence>
<gene>
    <name evidence="2" type="ORF">UFOVP1379_3</name>
    <name evidence="1" type="ORF">UFOVP942_34</name>
</gene>
<reference evidence="1" key="1">
    <citation type="submission" date="2020-05" db="EMBL/GenBank/DDBJ databases">
        <authorList>
            <person name="Chiriac C."/>
            <person name="Salcher M."/>
            <person name="Ghai R."/>
            <person name="Kavagutti S V."/>
        </authorList>
    </citation>
    <scope>NUCLEOTIDE SEQUENCE</scope>
</reference>
<sequence>MSKTSTSHATKESILALAGSTQIERIEVAELNSPIYIRGLSARERDSFEASCMPGKGKARALNMENIRARLLVRSICNEVGERLFQDHEADALGTVPASVVDKLFSVAQRLSGLSTNDVEELAGN</sequence>
<dbReference type="EMBL" id="LR797329">
    <property type="protein sequence ID" value="CAB4203236.1"/>
    <property type="molecule type" value="Genomic_DNA"/>
</dbReference>
<protein>
    <recommendedName>
        <fullName evidence="3">Phage tail assembly chaperone protein, TAC</fullName>
    </recommendedName>
</protein>
<evidence type="ECO:0000313" key="2">
    <source>
        <dbReference type="EMBL" id="CAB4203236.1"/>
    </source>
</evidence>
<dbReference type="InterPro" id="IPR038556">
    <property type="entry name" value="TAC_Gp13-like_sf"/>
</dbReference>
<dbReference type="EMBL" id="LR796888">
    <property type="protein sequence ID" value="CAB4173156.1"/>
    <property type="molecule type" value="Genomic_DNA"/>
</dbReference>
<name>A0A6J5PSY0_9CAUD</name>
<evidence type="ECO:0008006" key="3">
    <source>
        <dbReference type="Google" id="ProtNLM"/>
    </source>
</evidence>
<proteinExistence type="predicted"/>